<dbReference type="VEuPathDB" id="FungiDB:MCYG_01594"/>
<feature type="domain" description="DUF7905" evidence="1">
    <location>
        <begin position="272"/>
        <end position="593"/>
    </location>
</feature>
<dbReference type="STRING" id="554155.C5FH56"/>
<dbReference type="SUPFAM" id="SSF54791">
    <property type="entry name" value="Eukaryotic type KH-domain (KH-domain type I)"/>
    <property type="match status" value="1"/>
</dbReference>
<protein>
    <recommendedName>
        <fullName evidence="1">DUF7905 domain-containing protein</fullName>
    </recommendedName>
</protein>
<evidence type="ECO:0000313" key="3">
    <source>
        <dbReference type="Proteomes" id="UP000002035"/>
    </source>
</evidence>
<dbReference type="Pfam" id="PF25482">
    <property type="entry name" value="DUF7905"/>
    <property type="match status" value="1"/>
</dbReference>
<evidence type="ECO:0000259" key="1">
    <source>
        <dbReference type="Pfam" id="PF25482"/>
    </source>
</evidence>
<name>C5FH56_ARTOC</name>
<dbReference type="GO" id="GO:0003723">
    <property type="term" value="F:RNA binding"/>
    <property type="evidence" value="ECO:0007669"/>
    <property type="project" value="InterPro"/>
</dbReference>
<accession>C5FH56</accession>
<dbReference type="GeneID" id="9222916"/>
<dbReference type="eggNOG" id="ENOG502S50B">
    <property type="taxonomic scope" value="Eukaryota"/>
</dbReference>
<dbReference type="InterPro" id="IPR036612">
    <property type="entry name" value="KH_dom_type_1_sf"/>
</dbReference>
<dbReference type="HOGENOM" id="CLU_017927_1_0_1"/>
<dbReference type="Proteomes" id="UP000002035">
    <property type="component" value="Unassembled WGS sequence"/>
</dbReference>
<dbReference type="AlphaFoldDB" id="C5FH56"/>
<sequence>MLGPLVPLHQVSSYRLPMSFGSLKERVAEYIKGLGPDCGNVNDFLFDKINHDTCAFIPQPKKSSEQWLYIWGSPAQVAAAKSAIMRLINRCSVGGLQKKKKAYFAKVHSYSQVKEARLDQIDKHSTVIEQLRQKPSLAFEFLETLLFLWPTDEVPFDLLGPQLETLDPIRRETGCYIYVYDEQPSFIRVDGDDHDNIIKAVHRLRAKWAEVMAKIHIQSKLYLVQSDSPEIRNNEVAITRVAHSIGALGQEYATPVLHGPPLTPMNPDFLQDQEENPTTSNERRLRETVEESLQGLRFLRGHMRMRVNFGTFILDDYREPKDSRARYTFDEFRTMLLNSRTRGHLVQGLEYNCGNTNILAKCASANHILAPLNGSDTAPLKQPEPLYAVNFEFQGSSSLLRLEVEFAKSPSTDSFEVYQKRWVRPQAGDTIGDKRPPLQVAVIDFERSDWQLEIKALEFQEPSTIEQSLREFSHSVKFKPEEMPDLSSPGKQRVSFSNLAPIARIVEKSALRYRLKGTNYIFELARYDEYSPSQWSAAQILQGSKPNHMSSTPVTSWGASIFDLQWDNMLGQHANFGVGHNADWSPSLNTFFPCFGDADPTDLRSGFNCFMPLIQQVSSLLGHKRERGLANKTVVQQMEEVNESNSSSTT</sequence>
<evidence type="ECO:0000313" key="2">
    <source>
        <dbReference type="EMBL" id="EEQ28775.1"/>
    </source>
</evidence>
<dbReference type="InterPro" id="IPR057227">
    <property type="entry name" value="DUF7905"/>
</dbReference>
<gene>
    <name evidence="2" type="ORF">MCYG_01594</name>
</gene>
<dbReference type="OMA" id="WDNMLGQ"/>
<dbReference type="EMBL" id="DS995702">
    <property type="protein sequence ID" value="EEQ28775.1"/>
    <property type="molecule type" value="Genomic_DNA"/>
</dbReference>
<dbReference type="RefSeq" id="XP_002848660.1">
    <property type="nucleotide sequence ID" value="XM_002848614.1"/>
</dbReference>
<dbReference type="OrthoDB" id="4739136at2759"/>
<organism evidence="2 3">
    <name type="scientific">Arthroderma otae (strain ATCC MYA-4605 / CBS 113480)</name>
    <name type="common">Microsporum canis</name>
    <dbReference type="NCBI Taxonomy" id="554155"/>
    <lineage>
        <taxon>Eukaryota</taxon>
        <taxon>Fungi</taxon>
        <taxon>Dikarya</taxon>
        <taxon>Ascomycota</taxon>
        <taxon>Pezizomycotina</taxon>
        <taxon>Eurotiomycetes</taxon>
        <taxon>Eurotiomycetidae</taxon>
        <taxon>Onygenales</taxon>
        <taxon>Arthrodermataceae</taxon>
        <taxon>Microsporum</taxon>
    </lineage>
</organism>
<reference evidence="3" key="1">
    <citation type="journal article" date="2012" name="MBio">
        <title>Comparative genome analysis of Trichophyton rubrum and related dermatophytes reveals candidate genes involved in infection.</title>
        <authorList>
            <person name="Martinez D.A."/>
            <person name="Oliver B.G."/>
            <person name="Graeser Y."/>
            <person name="Goldberg J.M."/>
            <person name="Li W."/>
            <person name="Martinez-Rossi N.M."/>
            <person name="Monod M."/>
            <person name="Shelest E."/>
            <person name="Barton R.C."/>
            <person name="Birch E."/>
            <person name="Brakhage A.A."/>
            <person name="Chen Z."/>
            <person name="Gurr S.J."/>
            <person name="Heiman D."/>
            <person name="Heitman J."/>
            <person name="Kosti I."/>
            <person name="Rossi A."/>
            <person name="Saif S."/>
            <person name="Samalova M."/>
            <person name="Saunders C.W."/>
            <person name="Shea T."/>
            <person name="Summerbell R.C."/>
            <person name="Xu J."/>
            <person name="Young S."/>
            <person name="Zeng Q."/>
            <person name="Birren B.W."/>
            <person name="Cuomo C.A."/>
            <person name="White T.C."/>
        </authorList>
    </citation>
    <scope>NUCLEOTIDE SEQUENCE [LARGE SCALE GENOMIC DNA]</scope>
    <source>
        <strain evidence="3">ATCC MYA-4605 / CBS 113480</strain>
    </source>
</reference>
<keyword evidence="3" id="KW-1185">Reference proteome</keyword>
<proteinExistence type="predicted"/>